<dbReference type="EMBL" id="CAJVQA010059608">
    <property type="protein sequence ID" value="CAG8827809.1"/>
    <property type="molecule type" value="Genomic_DNA"/>
</dbReference>
<gene>
    <name evidence="1" type="ORF">CPELLU_LOCUS20334</name>
</gene>
<dbReference type="Proteomes" id="UP000789759">
    <property type="component" value="Unassembled WGS sequence"/>
</dbReference>
<accession>A0A9N9KGJ7</accession>
<evidence type="ECO:0000313" key="1">
    <source>
        <dbReference type="EMBL" id="CAG8827809.1"/>
    </source>
</evidence>
<dbReference type="AlphaFoldDB" id="A0A9N9KGJ7"/>
<keyword evidence="2" id="KW-1185">Reference proteome</keyword>
<reference evidence="1" key="1">
    <citation type="submission" date="2021-06" db="EMBL/GenBank/DDBJ databases">
        <authorList>
            <person name="Kallberg Y."/>
            <person name="Tangrot J."/>
            <person name="Rosling A."/>
        </authorList>
    </citation>
    <scope>NUCLEOTIDE SEQUENCE</scope>
    <source>
        <strain evidence="1">FL966</strain>
    </source>
</reference>
<sequence>KLKWYSCKAKFIAIMNRRGFCKAPANAYPPPTQSFRKKRLKDVKKMPLQVLSTIKIKFGRPKN</sequence>
<comment type="caution">
    <text evidence="1">The sequence shown here is derived from an EMBL/GenBank/DDBJ whole genome shotgun (WGS) entry which is preliminary data.</text>
</comment>
<name>A0A9N9KGJ7_9GLOM</name>
<organism evidence="1 2">
    <name type="scientific">Cetraspora pellucida</name>
    <dbReference type="NCBI Taxonomy" id="1433469"/>
    <lineage>
        <taxon>Eukaryota</taxon>
        <taxon>Fungi</taxon>
        <taxon>Fungi incertae sedis</taxon>
        <taxon>Mucoromycota</taxon>
        <taxon>Glomeromycotina</taxon>
        <taxon>Glomeromycetes</taxon>
        <taxon>Diversisporales</taxon>
        <taxon>Gigasporaceae</taxon>
        <taxon>Cetraspora</taxon>
    </lineage>
</organism>
<evidence type="ECO:0000313" key="2">
    <source>
        <dbReference type="Proteomes" id="UP000789759"/>
    </source>
</evidence>
<feature type="non-terminal residue" evidence="1">
    <location>
        <position position="1"/>
    </location>
</feature>
<protein>
    <submittedName>
        <fullName evidence="1">12608_t:CDS:1</fullName>
    </submittedName>
</protein>
<proteinExistence type="predicted"/>